<keyword evidence="2" id="KW-1185">Reference proteome</keyword>
<accession>A0ABN3AP86</accession>
<organism evidence="1 2">
    <name type="scientific">Arthrobacter parietis</name>
    <dbReference type="NCBI Taxonomy" id="271434"/>
    <lineage>
        <taxon>Bacteria</taxon>
        <taxon>Bacillati</taxon>
        <taxon>Actinomycetota</taxon>
        <taxon>Actinomycetes</taxon>
        <taxon>Micrococcales</taxon>
        <taxon>Micrococcaceae</taxon>
        <taxon>Arthrobacter</taxon>
    </lineage>
</organism>
<name>A0ABN3AP86_9MICC</name>
<proteinExistence type="predicted"/>
<reference evidence="1 2" key="1">
    <citation type="journal article" date="2019" name="Int. J. Syst. Evol. Microbiol.">
        <title>The Global Catalogue of Microorganisms (GCM) 10K type strain sequencing project: providing services to taxonomists for standard genome sequencing and annotation.</title>
        <authorList>
            <consortium name="The Broad Institute Genomics Platform"/>
            <consortium name="The Broad Institute Genome Sequencing Center for Infectious Disease"/>
            <person name="Wu L."/>
            <person name="Ma J."/>
        </authorList>
    </citation>
    <scope>NUCLEOTIDE SEQUENCE [LARGE SCALE GENOMIC DNA]</scope>
    <source>
        <strain evidence="1 2">JCM 14917</strain>
    </source>
</reference>
<dbReference type="Proteomes" id="UP001500974">
    <property type="component" value="Unassembled WGS sequence"/>
</dbReference>
<evidence type="ECO:0000313" key="2">
    <source>
        <dbReference type="Proteomes" id="UP001500974"/>
    </source>
</evidence>
<gene>
    <name evidence="1" type="ORF">GCM10009784_05920</name>
</gene>
<evidence type="ECO:0000313" key="1">
    <source>
        <dbReference type="EMBL" id="GAA2173057.1"/>
    </source>
</evidence>
<comment type="caution">
    <text evidence="1">The sequence shown here is derived from an EMBL/GenBank/DDBJ whole genome shotgun (WGS) entry which is preliminary data.</text>
</comment>
<dbReference type="EMBL" id="BAAAON010000001">
    <property type="protein sequence ID" value="GAA2173057.1"/>
    <property type="molecule type" value="Genomic_DNA"/>
</dbReference>
<protein>
    <submittedName>
        <fullName evidence="1">Uncharacterized protein</fullName>
    </submittedName>
</protein>
<sequence>MLAAGLIGAGIALTGCSTFGPGAPPCMPPTHSVSPSTVEIGETVTVHAQDAECDPRYGGSAEIQVIVTDSLGRKIIDTTAPMNDAGGFSYSFEVPEEAATGKAAVEAYPHNVDWCDDTGRNNRVSEADVSLQRVSCAARIEPLTITG</sequence>